<dbReference type="EMBL" id="SNYA01000001">
    <property type="protein sequence ID" value="TDP95905.1"/>
    <property type="molecule type" value="Genomic_DNA"/>
</dbReference>
<comment type="caution">
    <text evidence="2">The sequence shown here is derived from an EMBL/GenBank/DDBJ whole genome shotgun (WGS) entry which is preliminary data.</text>
</comment>
<evidence type="ECO:0000313" key="3">
    <source>
        <dbReference type="Proteomes" id="UP000295601"/>
    </source>
</evidence>
<dbReference type="AlphaFoldDB" id="A0A4R6SAK9"/>
<accession>A0A4R6SAK9</accession>
<name>A0A4R6SAK9_9MICO</name>
<feature type="compositionally biased region" description="Pro residues" evidence="1">
    <location>
        <begin position="71"/>
        <end position="86"/>
    </location>
</feature>
<protein>
    <submittedName>
        <fullName evidence="2">Uncharacterized protein</fullName>
    </submittedName>
</protein>
<feature type="region of interest" description="Disordered" evidence="1">
    <location>
        <begin position="66"/>
        <end position="94"/>
    </location>
</feature>
<dbReference type="Proteomes" id="UP000295601">
    <property type="component" value="Unassembled WGS sequence"/>
</dbReference>
<proteinExistence type="predicted"/>
<organism evidence="2 3">
    <name type="scientific">Leucobacter luti</name>
    <dbReference type="NCBI Taxonomy" id="340320"/>
    <lineage>
        <taxon>Bacteria</taxon>
        <taxon>Bacillati</taxon>
        <taxon>Actinomycetota</taxon>
        <taxon>Actinomycetes</taxon>
        <taxon>Micrococcales</taxon>
        <taxon>Microbacteriaceae</taxon>
        <taxon>Leucobacter</taxon>
    </lineage>
</organism>
<gene>
    <name evidence="2" type="ORF">EDF62_0599</name>
</gene>
<reference evidence="2 3" key="1">
    <citation type="submission" date="2019-03" db="EMBL/GenBank/DDBJ databases">
        <title>Genomic analyses of the natural microbiome of Caenorhabditis elegans.</title>
        <authorList>
            <person name="Samuel B."/>
        </authorList>
    </citation>
    <scope>NUCLEOTIDE SEQUENCE [LARGE SCALE GENOMIC DNA]</scope>
    <source>
        <strain evidence="2 3">JUb18</strain>
    </source>
</reference>
<sequence>MHVSINILSLVTLRPALLPLGPICNKLLNPARNTRKMTFNGHNATGIALAAHAEPRATRVKFACVPEEPRSPPQPPPSPRPRPSPSPATLRAGL</sequence>
<evidence type="ECO:0000256" key="1">
    <source>
        <dbReference type="SAM" id="MobiDB-lite"/>
    </source>
</evidence>
<keyword evidence="3" id="KW-1185">Reference proteome</keyword>
<evidence type="ECO:0000313" key="2">
    <source>
        <dbReference type="EMBL" id="TDP95905.1"/>
    </source>
</evidence>